<gene>
    <name evidence="1" type="ORF">MRM81_02155</name>
</gene>
<evidence type="ECO:0000313" key="1">
    <source>
        <dbReference type="EMBL" id="XAG65876.1"/>
    </source>
</evidence>
<dbReference type="EMBL" id="CP095362">
    <property type="protein sequence ID" value="XAG65876.1"/>
    <property type="molecule type" value="Genomic_DNA"/>
</dbReference>
<accession>A0AAU6TVU0</accession>
<organism evidence="1">
    <name type="scientific">bacterium 19GA11TI05</name>
    <dbReference type="NCBI Taxonomy" id="2920688"/>
    <lineage>
        <taxon>Bacteria</taxon>
    </lineage>
</organism>
<protein>
    <submittedName>
        <fullName evidence="1">Uncharacterized protein</fullName>
    </submittedName>
</protein>
<sequence>MVSSMVGSGLILSLLTVLYQKKAQSGQITVIGDMHKTGDTPDYSGITADHRCGTGFSLLARRAVRDIIRCSCGILPSVLAILQNAGVLTTQSPPAGMLDYSEYLLT</sequence>
<reference evidence="1" key="1">
    <citation type="submission" date="2022-03" db="EMBL/GenBank/DDBJ databases">
        <title>Sea Food Isolates.</title>
        <authorList>
            <person name="Li c."/>
        </authorList>
    </citation>
    <scope>NUCLEOTIDE SEQUENCE</scope>
    <source>
        <strain evidence="1">19GA11TI05</strain>
    </source>
</reference>
<dbReference type="AlphaFoldDB" id="A0AAU6TVU0"/>
<name>A0AAU6TVU0_UNCXX</name>
<proteinExistence type="predicted"/>